<protein>
    <recommendedName>
        <fullName evidence="1">THIF-type NAD/FAD binding fold domain-containing protein</fullName>
    </recommendedName>
</protein>
<dbReference type="PANTHER" id="PTHR10953">
    <property type="entry name" value="UBIQUITIN-ACTIVATING ENZYME E1"/>
    <property type="match status" value="1"/>
</dbReference>
<dbReference type="PANTHER" id="PTHR10953:SF102">
    <property type="entry name" value="ADENYLYLTRANSFERASE AND SULFURTRANSFERASE MOCS3"/>
    <property type="match status" value="1"/>
</dbReference>
<proteinExistence type="predicted"/>
<name>A0ABD1XN36_9MARC</name>
<accession>A0ABD1XN36</accession>
<evidence type="ECO:0000313" key="3">
    <source>
        <dbReference type="Proteomes" id="UP001605036"/>
    </source>
</evidence>
<dbReference type="SUPFAM" id="SSF69572">
    <property type="entry name" value="Activating enzymes of the ubiquitin-like proteins"/>
    <property type="match status" value="1"/>
</dbReference>
<dbReference type="InterPro" id="IPR000594">
    <property type="entry name" value="ThiF_NAD_FAD-bd"/>
</dbReference>
<evidence type="ECO:0000259" key="1">
    <source>
        <dbReference type="Pfam" id="PF00899"/>
    </source>
</evidence>
<dbReference type="AlphaFoldDB" id="A0ABD1XN36"/>
<gene>
    <name evidence="2" type="ORF">R1flu_028701</name>
</gene>
<feature type="domain" description="THIF-type NAD/FAD binding fold" evidence="1">
    <location>
        <begin position="99"/>
        <end position="170"/>
    </location>
</feature>
<dbReference type="Proteomes" id="UP001605036">
    <property type="component" value="Unassembled WGS sequence"/>
</dbReference>
<dbReference type="EMBL" id="JBHFFA010000008">
    <property type="protein sequence ID" value="KAL2610128.1"/>
    <property type="molecule type" value="Genomic_DNA"/>
</dbReference>
<organism evidence="2 3">
    <name type="scientific">Riccia fluitans</name>
    <dbReference type="NCBI Taxonomy" id="41844"/>
    <lineage>
        <taxon>Eukaryota</taxon>
        <taxon>Viridiplantae</taxon>
        <taxon>Streptophyta</taxon>
        <taxon>Embryophyta</taxon>
        <taxon>Marchantiophyta</taxon>
        <taxon>Marchantiopsida</taxon>
        <taxon>Marchantiidae</taxon>
        <taxon>Marchantiales</taxon>
        <taxon>Ricciaceae</taxon>
        <taxon>Riccia</taxon>
    </lineage>
</organism>
<dbReference type="InterPro" id="IPR035985">
    <property type="entry name" value="Ubiquitin-activating_enz"/>
</dbReference>
<dbReference type="Gene3D" id="3.40.50.720">
    <property type="entry name" value="NAD(P)-binding Rossmann-like Domain"/>
    <property type="match status" value="1"/>
</dbReference>
<reference evidence="2 3" key="1">
    <citation type="submission" date="2024-09" db="EMBL/GenBank/DDBJ databases">
        <title>Chromosome-scale assembly of Riccia fluitans.</title>
        <authorList>
            <person name="Paukszto L."/>
            <person name="Sawicki J."/>
            <person name="Karawczyk K."/>
            <person name="Piernik-Szablinska J."/>
            <person name="Szczecinska M."/>
            <person name="Mazdziarz M."/>
        </authorList>
    </citation>
    <scope>NUCLEOTIDE SEQUENCE [LARGE SCALE GENOMIC DNA]</scope>
    <source>
        <strain evidence="2">Rf_01</strain>
        <tissue evidence="2">Aerial parts of the thallus</tissue>
    </source>
</reference>
<dbReference type="Pfam" id="PF00899">
    <property type="entry name" value="ThiF"/>
    <property type="match status" value="1"/>
</dbReference>
<evidence type="ECO:0000313" key="2">
    <source>
        <dbReference type="EMBL" id="KAL2610128.1"/>
    </source>
</evidence>
<dbReference type="InterPro" id="IPR045886">
    <property type="entry name" value="ThiF/MoeB/HesA"/>
</dbReference>
<sequence>MRSQLKSSLKNSRGSREEIRELRNGLDVLDKVQGAVSEGQKELADEVQEKNIKQGEKVQNNLEPPNQTDRRRRLATCGLDYKSCFASGHSMSAGMIHLYSRQLLVLAFGVSGQEELSKLSVLVVGLGGLGSPVALNRAFRFNATGVGKLGPVDNVVVELSSLHRQVLHGNSYRRLHWADKGFFGCISLSRG</sequence>
<keyword evidence="3" id="KW-1185">Reference proteome</keyword>
<comment type="caution">
    <text evidence="2">The sequence shown here is derived from an EMBL/GenBank/DDBJ whole genome shotgun (WGS) entry which is preliminary data.</text>
</comment>